<dbReference type="PANTHER" id="PTHR43721:SF11">
    <property type="entry name" value="SELENOCYSTEINE-SPECIFIC ELONGATION FACTOR"/>
    <property type="match status" value="1"/>
</dbReference>
<dbReference type="PANTHER" id="PTHR43721">
    <property type="entry name" value="ELONGATION FACTOR TU-RELATED"/>
    <property type="match status" value="1"/>
</dbReference>
<feature type="region of interest" description="Disordered" evidence="1">
    <location>
        <begin position="641"/>
        <end position="661"/>
    </location>
</feature>
<evidence type="ECO:0000259" key="2">
    <source>
        <dbReference type="PROSITE" id="PS51722"/>
    </source>
</evidence>
<sequence length="661" mass="69659">MKELPWWNVNVAVMGHVDTGKTAVVRALSETLSTAALDKHPASRERGVTLDLGFSCFRVPLHDTGDEVRQVLAGYAGLQFTLIDCPGHASLLRTVLIGASVMDLMLLVVDAAVGVQAQTVECLVVGEVLTDRLVVALNKVDRAAHRMERVGRLERALRVALRPSRFGDAFPIVRTVAVTSCVEKGSPSTDSHDMASGMSGDAGGMGALRAALVHQAHAAIGNGLLRRRQQWAACGTLVVAVDHGFSVRGHGTVFTGTVLSGSAQVGQEVFIPAMEGRRRGDSSSSGGGGGGLRIKSMQVFHRSVPRAAAGDRVALCVAGAGTRTPNGAAASAAALHDKFERGLIGAPRTAFHRAAHGLLVALSPVPAYFGYRRAAAAAAAAVVYGETSASHSPPSSTRRRPIAYTGQSLHVMVGMQTVRVRIAALCRAPGEDGECEALSTYPPEHLAYGEDKMAAAEEECGSVWALLTSPTPVFLPAVSIADASLSPLRTCIALHLSGEATAASPAGGSPSSRIAFIGTILRALSEVAGDDPLPPLYRNKCRCGIVERVIDDGRECVVRGLFDRDVRALEVFLGMEVRIVSRAPEGDAPAASGAQSRWRGRLARPFGRSGKVVVQLQPPDRLPSADASDAGQPKWQVQLSYRRRVHASAGPSHHPRPIYQP</sequence>
<dbReference type="Gene3D" id="3.40.50.300">
    <property type="entry name" value="P-loop containing nucleotide triphosphate hydrolases"/>
    <property type="match status" value="1"/>
</dbReference>
<proteinExistence type="predicted"/>
<dbReference type="GO" id="GO:0005525">
    <property type="term" value="F:GTP binding"/>
    <property type="evidence" value="ECO:0007669"/>
    <property type="project" value="InterPro"/>
</dbReference>
<dbReference type="InterPro" id="IPR009000">
    <property type="entry name" value="Transl_B-barrel_sf"/>
</dbReference>
<dbReference type="Gene3D" id="2.40.30.10">
    <property type="entry name" value="Translation factors"/>
    <property type="match status" value="1"/>
</dbReference>
<dbReference type="InterPro" id="IPR000795">
    <property type="entry name" value="T_Tr_GTP-bd_dom"/>
</dbReference>
<dbReference type="SUPFAM" id="SSF52540">
    <property type="entry name" value="P-loop containing nucleoside triphosphate hydrolases"/>
    <property type="match status" value="1"/>
</dbReference>
<evidence type="ECO:0000313" key="3">
    <source>
        <dbReference type="EMBL" id="KAK4536627.1"/>
    </source>
</evidence>
<name>A0AAV9IWB5_CYACA</name>
<dbReference type="GO" id="GO:0003746">
    <property type="term" value="F:translation elongation factor activity"/>
    <property type="evidence" value="ECO:0007669"/>
    <property type="project" value="TreeGrafter"/>
</dbReference>
<protein>
    <recommendedName>
        <fullName evidence="2">Tr-type G domain-containing protein</fullName>
    </recommendedName>
</protein>
<accession>A0AAV9IWB5</accession>
<dbReference type="SUPFAM" id="SSF50447">
    <property type="entry name" value="Translation proteins"/>
    <property type="match status" value="1"/>
</dbReference>
<evidence type="ECO:0000256" key="1">
    <source>
        <dbReference type="SAM" id="MobiDB-lite"/>
    </source>
</evidence>
<dbReference type="GO" id="GO:0003924">
    <property type="term" value="F:GTPase activity"/>
    <property type="evidence" value="ECO:0007669"/>
    <property type="project" value="InterPro"/>
</dbReference>
<dbReference type="Proteomes" id="UP001301350">
    <property type="component" value="Unassembled WGS sequence"/>
</dbReference>
<dbReference type="PROSITE" id="PS51722">
    <property type="entry name" value="G_TR_2"/>
    <property type="match status" value="1"/>
</dbReference>
<gene>
    <name evidence="3" type="ORF">CDCA_CDCA09G2652</name>
</gene>
<dbReference type="InterPro" id="IPR027417">
    <property type="entry name" value="P-loop_NTPase"/>
</dbReference>
<keyword evidence="4" id="KW-1185">Reference proteome</keyword>
<dbReference type="GO" id="GO:0001514">
    <property type="term" value="P:selenocysteine incorporation"/>
    <property type="evidence" value="ECO:0007669"/>
    <property type="project" value="TreeGrafter"/>
</dbReference>
<reference evidence="3 4" key="1">
    <citation type="submission" date="2022-07" db="EMBL/GenBank/DDBJ databases">
        <title>Genome-wide signatures of adaptation to extreme environments.</title>
        <authorList>
            <person name="Cho C.H."/>
            <person name="Yoon H.S."/>
        </authorList>
    </citation>
    <scope>NUCLEOTIDE SEQUENCE [LARGE SCALE GENOMIC DNA]</scope>
    <source>
        <strain evidence="3 4">DBV 063 E5</strain>
    </source>
</reference>
<dbReference type="Pfam" id="PF00009">
    <property type="entry name" value="GTP_EFTU"/>
    <property type="match status" value="1"/>
</dbReference>
<evidence type="ECO:0000313" key="4">
    <source>
        <dbReference type="Proteomes" id="UP001301350"/>
    </source>
</evidence>
<dbReference type="InterPro" id="IPR050055">
    <property type="entry name" value="EF-Tu_GTPase"/>
</dbReference>
<feature type="domain" description="Tr-type G" evidence="2">
    <location>
        <begin position="6"/>
        <end position="188"/>
    </location>
</feature>
<dbReference type="EMBL" id="JANCYW010000009">
    <property type="protein sequence ID" value="KAK4536627.1"/>
    <property type="molecule type" value="Genomic_DNA"/>
</dbReference>
<dbReference type="AlphaFoldDB" id="A0AAV9IWB5"/>
<organism evidence="3 4">
    <name type="scientific">Cyanidium caldarium</name>
    <name type="common">Red alga</name>
    <dbReference type="NCBI Taxonomy" id="2771"/>
    <lineage>
        <taxon>Eukaryota</taxon>
        <taxon>Rhodophyta</taxon>
        <taxon>Bangiophyceae</taxon>
        <taxon>Cyanidiales</taxon>
        <taxon>Cyanidiaceae</taxon>
        <taxon>Cyanidium</taxon>
    </lineage>
</organism>
<dbReference type="PRINTS" id="PR00315">
    <property type="entry name" value="ELONGATNFCT"/>
</dbReference>
<comment type="caution">
    <text evidence="3">The sequence shown here is derived from an EMBL/GenBank/DDBJ whole genome shotgun (WGS) entry which is preliminary data.</text>
</comment>